<organism evidence="2">
    <name type="scientific">Cacopsylla melanoneura</name>
    <dbReference type="NCBI Taxonomy" id="428564"/>
    <lineage>
        <taxon>Eukaryota</taxon>
        <taxon>Metazoa</taxon>
        <taxon>Ecdysozoa</taxon>
        <taxon>Arthropoda</taxon>
        <taxon>Hexapoda</taxon>
        <taxon>Insecta</taxon>
        <taxon>Pterygota</taxon>
        <taxon>Neoptera</taxon>
        <taxon>Paraneoptera</taxon>
        <taxon>Hemiptera</taxon>
        <taxon>Sternorrhyncha</taxon>
        <taxon>Psylloidea</taxon>
        <taxon>Psyllidae</taxon>
        <taxon>Psyllinae</taxon>
        <taxon>Cacopsylla</taxon>
    </lineage>
</organism>
<name>A0A8D8Z7L3_9HEMI</name>
<feature type="transmembrane region" description="Helical" evidence="1">
    <location>
        <begin position="20"/>
        <end position="41"/>
    </location>
</feature>
<dbReference type="EMBL" id="HBUF01436539">
    <property type="protein sequence ID" value="CAG6742533.1"/>
    <property type="molecule type" value="Transcribed_RNA"/>
</dbReference>
<evidence type="ECO:0000256" key="1">
    <source>
        <dbReference type="SAM" id="Phobius"/>
    </source>
</evidence>
<proteinExistence type="predicted"/>
<dbReference type="AlphaFoldDB" id="A0A8D8Z7L3"/>
<feature type="transmembrane region" description="Helical" evidence="1">
    <location>
        <begin position="95"/>
        <end position="111"/>
    </location>
</feature>
<feature type="transmembrane region" description="Helical" evidence="1">
    <location>
        <begin position="132"/>
        <end position="150"/>
    </location>
</feature>
<protein>
    <submittedName>
        <fullName evidence="2">Uncharacterized protein</fullName>
    </submittedName>
</protein>
<accession>A0A8D8Z7L3</accession>
<keyword evidence="1" id="KW-1133">Transmembrane helix</keyword>
<reference evidence="2" key="1">
    <citation type="submission" date="2021-05" db="EMBL/GenBank/DDBJ databases">
        <authorList>
            <person name="Alioto T."/>
            <person name="Alioto T."/>
            <person name="Gomez Garrido J."/>
        </authorList>
    </citation>
    <scope>NUCLEOTIDE SEQUENCE</scope>
</reference>
<keyword evidence="1" id="KW-0472">Membrane</keyword>
<sequence length="153" mass="18248">MLDVSWVKSRFLQNLFHHLLSIDVLVLDSYNLHLVVIFPLLHFIHLDFHFSHPSLQALIFTFTLLQPFFQQHKLLFQGLDCFTCLIHFVSMKVQAFLKLCILFICFVIRFLKQFGHSLLQCIHLLIKHVHYLCRRHLFIIFILIFGYLAGRLL</sequence>
<evidence type="ECO:0000313" key="2">
    <source>
        <dbReference type="EMBL" id="CAG6742533.1"/>
    </source>
</evidence>
<keyword evidence="1" id="KW-0812">Transmembrane</keyword>